<dbReference type="Proteomes" id="UP001204376">
    <property type="component" value="Unassembled WGS sequence"/>
</dbReference>
<evidence type="ECO:0000313" key="2">
    <source>
        <dbReference type="Proteomes" id="UP001204376"/>
    </source>
</evidence>
<evidence type="ECO:0008006" key="3">
    <source>
        <dbReference type="Google" id="ProtNLM"/>
    </source>
</evidence>
<evidence type="ECO:0000313" key="1">
    <source>
        <dbReference type="EMBL" id="MCQ6958571.1"/>
    </source>
</evidence>
<keyword evidence="2" id="KW-1185">Reference proteome</keyword>
<dbReference type="PROSITE" id="PS51257">
    <property type="entry name" value="PROKAR_LIPOPROTEIN"/>
    <property type="match status" value="1"/>
</dbReference>
<dbReference type="PANTHER" id="PTHR41339:SF1">
    <property type="entry name" value="SECRETED PROTEIN"/>
    <property type="match status" value="1"/>
</dbReference>
<proteinExistence type="predicted"/>
<reference evidence="1 2" key="1">
    <citation type="submission" date="2022-07" db="EMBL/GenBank/DDBJ databases">
        <title>Mucilaginibacter sp. JC4.</title>
        <authorList>
            <person name="Le V."/>
            <person name="Ko S.-R."/>
            <person name="Ahn C.-Y."/>
            <person name="Oh H.-M."/>
        </authorList>
    </citation>
    <scope>NUCLEOTIDE SEQUENCE [LARGE SCALE GENOMIC DNA]</scope>
    <source>
        <strain evidence="1 2">JC4</strain>
    </source>
</reference>
<gene>
    <name evidence="1" type="ORF">NPE20_11395</name>
</gene>
<dbReference type="PANTHER" id="PTHR41339">
    <property type="entry name" value="LIPL48"/>
    <property type="match status" value="1"/>
</dbReference>
<name>A0ABT1T1U2_9SPHI</name>
<comment type="caution">
    <text evidence="1">The sequence shown here is derived from an EMBL/GenBank/DDBJ whole genome shotgun (WGS) entry which is preliminary data.</text>
</comment>
<protein>
    <recommendedName>
        <fullName evidence="3">T9SS C-terminal target domain-containing protein</fullName>
    </recommendedName>
</protein>
<accession>A0ABT1T1U2</accession>
<dbReference type="EMBL" id="JANHOH010000002">
    <property type="protein sequence ID" value="MCQ6958571.1"/>
    <property type="molecule type" value="Genomic_DNA"/>
</dbReference>
<dbReference type="RefSeq" id="WP_256538769.1">
    <property type="nucleotide sequence ID" value="NZ_JANHOH010000002.1"/>
</dbReference>
<organism evidence="1 2">
    <name type="scientific">Mucilaginibacter aquariorum</name>
    <dbReference type="NCBI Taxonomy" id="2967225"/>
    <lineage>
        <taxon>Bacteria</taxon>
        <taxon>Pseudomonadati</taxon>
        <taxon>Bacteroidota</taxon>
        <taxon>Sphingobacteriia</taxon>
        <taxon>Sphingobacteriales</taxon>
        <taxon>Sphingobacteriaceae</taxon>
        <taxon>Mucilaginibacter</taxon>
    </lineage>
</organism>
<sequence length="477" mass="49601">MKTIHATLAVLAVAATFGLTSCKKDLVGANGDFNKSSKAPIDYSTLPQVHLSGVYTAKRVLSPDTLYKLDGVVYFSGPNAKLYIKAGTHVVTGNAVTYGGRSLKGVLVIAKNAQIFADGNKNNVTESSYNPDSTIVFGPDPAVAAPVAGDFGGVILLGKAPTNQPTTTVIEGIPTSPPANVTYGGTTSNDNSGVIRFARIEYAGFLLSTDNEINGLTLGGVGSGTTLSHIQVSFSNDDSFEFFGGTVNADHLIALAGTDDDFDFDNGYSGTIQYAIALKDPFSGHTVSGGVSDANGIESDNNAAGNGALTPLTKPKLRNFTILGYSTNSNIADLEKANHWRRASSLDIQNSILGGFNTGAHFEGITTTGSIFQNNVVQAYSATSTITPSYPATYSLIAADSLKNTPAANTLLKLTSAAAFYDESAYTPLNLRPLSTSPAFSGGNTAGGGTSYRGAIDPAATALTIWTNNWTDFTPSF</sequence>